<evidence type="ECO:0000313" key="3">
    <source>
        <dbReference type="RefSeq" id="XP_027427277.1"/>
    </source>
</evidence>
<reference evidence="3 4" key="1">
    <citation type="submission" date="2025-04" db="UniProtKB">
        <authorList>
            <consortium name="RefSeq"/>
        </authorList>
    </citation>
    <scope>IDENTIFICATION</scope>
    <source>
        <tissue evidence="3 4">Blood</tissue>
    </source>
</reference>
<dbReference type="RefSeq" id="XP_027427277.1">
    <property type="nucleotide sequence ID" value="XM_027571476.2"/>
</dbReference>
<feature type="compositionally biased region" description="Basic and acidic residues" evidence="1">
    <location>
        <begin position="62"/>
        <end position="83"/>
    </location>
</feature>
<accession>A0A6J2BBV4</accession>
<feature type="region of interest" description="Disordered" evidence="1">
    <location>
        <begin position="142"/>
        <end position="163"/>
    </location>
</feature>
<protein>
    <submittedName>
        <fullName evidence="3 4">Uncharacterized protein LOC113909858 isoform X1</fullName>
    </submittedName>
</protein>
<dbReference type="OrthoDB" id="10511418at2759"/>
<dbReference type="AlphaFoldDB" id="A0A6J2BBV4"/>
<gene>
    <name evidence="3 4 5" type="primary">LOC113909858</name>
</gene>
<dbReference type="GeneID" id="113909858"/>
<dbReference type="RefSeq" id="XP_027427278.1">
    <property type="nucleotide sequence ID" value="XM_027571477.2"/>
</dbReference>
<feature type="compositionally biased region" description="Polar residues" evidence="1">
    <location>
        <begin position="146"/>
        <end position="163"/>
    </location>
</feature>
<evidence type="ECO:0000313" key="5">
    <source>
        <dbReference type="RefSeq" id="XP_027427279.1"/>
    </source>
</evidence>
<dbReference type="Proteomes" id="UP000515165">
    <property type="component" value="Chromosome 6"/>
</dbReference>
<keyword evidence="2" id="KW-1185">Reference proteome</keyword>
<sequence length="190" mass="21720">MKDGLLLNYHSFVGKTHFKLPAFFCPLIPSKQQFPEAMTCPCSWRPSREGPRGLLGPVLPTEEGRERLDPRSGKEPKDSKGRAPSDSTQGHSPLTQIQIPIQDHKLPIYGVPWIGFYYIFPNCPQERFFQFTLSPALDERVPAPSTPLSTPGTRSTASPQRETTWNRACRQRSETNWYCFETLRFWGNCF</sequence>
<proteinExistence type="predicted"/>
<dbReference type="RefSeq" id="XP_027427279.1">
    <property type="nucleotide sequence ID" value="XM_027571478.2"/>
</dbReference>
<organism evidence="2 4">
    <name type="scientific">Zalophus californianus</name>
    <name type="common">California sealion</name>
    <dbReference type="NCBI Taxonomy" id="9704"/>
    <lineage>
        <taxon>Eukaryota</taxon>
        <taxon>Metazoa</taxon>
        <taxon>Chordata</taxon>
        <taxon>Craniata</taxon>
        <taxon>Vertebrata</taxon>
        <taxon>Euteleostomi</taxon>
        <taxon>Mammalia</taxon>
        <taxon>Eutheria</taxon>
        <taxon>Laurasiatheria</taxon>
        <taxon>Carnivora</taxon>
        <taxon>Caniformia</taxon>
        <taxon>Pinnipedia</taxon>
        <taxon>Otariidae</taxon>
        <taxon>Zalophus</taxon>
    </lineage>
</organism>
<feature type="region of interest" description="Disordered" evidence="1">
    <location>
        <begin position="51"/>
        <end position="93"/>
    </location>
</feature>
<name>A0A6J2BBV4_ZALCA</name>
<evidence type="ECO:0000256" key="1">
    <source>
        <dbReference type="SAM" id="MobiDB-lite"/>
    </source>
</evidence>
<evidence type="ECO:0000313" key="2">
    <source>
        <dbReference type="Proteomes" id="UP000515165"/>
    </source>
</evidence>
<evidence type="ECO:0000313" key="4">
    <source>
        <dbReference type="RefSeq" id="XP_027427278.1"/>
    </source>
</evidence>
<dbReference type="KEGG" id="zca:113909858"/>